<dbReference type="AlphaFoldDB" id="A0A1V5SHY3"/>
<name>A0A1V5SHY3_9BACT</name>
<organism evidence="1">
    <name type="scientific">Candidatus Atribacter allofermentans</name>
    <dbReference type="NCBI Taxonomy" id="1852833"/>
    <lineage>
        <taxon>Bacteria</taxon>
        <taxon>Pseudomonadati</taxon>
        <taxon>Atribacterota</taxon>
        <taxon>Atribacteria</taxon>
        <taxon>Atribacterales</taxon>
        <taxon>Atribacteraceae</taxon>
        <taxon>Atribacter</taxon>
    </lineage>
</organism>
<dbReference type="Proteomes" id="UP000485569">
    <property type="component" value="Unassembled WGS sequence"/>
</dbReference>
<accession>A0A1V5SHY3</accession>
<sequence length="291" mass="34517">MSEIFRSAESNREFDHLYRKGFFKKILGTLKNHKNRLLPLNQIKEIIGTGEEHHLGVKTVEVDKIVGSENRFEDFDRAFLPLNKFNRRKWTSIRSYYEQHESLPVISLYKIGDYYFVRDGHNRVSVAKNSGQLYIDAEVIEINIPKVRFNSSSPEYYFLKLEEQMFREKTGLQNIQITLPGGYREILKLIQCFQCSECPNNQSTREQCQKKIPWKVAVQQWYQNCYFPASEKIERSGIMEKFKDRTLADLYLWFLYNAEALRKAACFIPSRSHHKAIRRKPQNFFFTKANL</sequence>
<protein>
    <recommendedName>
        <fullName evidence="2">Transcriptional regulator</fullName>
    </recommendedName>
</protein>
<proteinExistence type="predicted"/>
<dbReference type="SUPFAM" id="SSF110849">
    <property type="entry name" value="ParB/Sulfiredoxin"/>
    <property type="match status" value="1"/>
</dbReference>
<dbReference type="EMBL" id="MWBQ01000224">
    <property type="protein sequence ID" value="OQA54160.1"/>
    <property type="molecule type" value="Genomic_DNA"/>
</dbReference>
<dbReference type="InterPro" id="IPR036086">
    <property type="entry name" value="ParB/Sulfiredoxin_sf"/>
</dbReference>
<gene>
    <name evidence="1" type="ORF">BWY41_02238</name>
</gene>
<reference evidence="1" key="1">
    <citation type="submission" date="2017-02" db="EMBL/GenBank/DDBJ databases">
        <title>Delving into the versatile metabolic prowess of the omnipresent phylum Bacteroidetes.</title>
        <authorList>
            <person name="Nobu M.K."/>
            <person name="Mei R."/>
            <person name="Narihiro T."/>
            <person name="Kuroda K."/>
            <person name="Liu W.-T."/>
        </authorList>
    </citation>
    <scope>NUCLEOTIDE SEQUENCE</scope>
    <source>
        <strain evidence="1">ADurb.Bin276</strain>
    </source>
</reference>
<evidence type="ECO:0000313" key="1">
    <source>
        <dbReference type="EMBL" id="OQA54160.1"/>
    </source>
</evidence>
<comment type="caution">
    <text evidence="1">The sequence shown here is derived from an EMBL/GenBank/DDBJ whole genome shotgun (WGS) entry which is preliminary data.</text>
</comment>
<evidence type="ECO:0008006" key="2">
    <source>
        <dbReference type="Google" id="ProtNLM"/>
    </source>
</evidence>